<evidence type="ECO:0000313" key="21">
    <source>
        <dbReference type="Proteomes" id="UP001212841"/>
    </source>
</evidence>
<dbReference type="Pfam" id="PF01066">
    <property type="entry name" value="CDP-OH_P_transf"/>
    <property type="match status" value="1"/>
</dbReference>
<keyword evidence="10" id="KW-0460">Magnesium</keyword>
<dbReference type="EMBL" id="JADGJD010000152">
    <property type="protein sequence ID" value="KAJ3054205.1"/>
    <property type="molecule type" value="Genomic_DNA"/>
</dbReference>
<dbReference type="GO" id="GO:0005794">
    <property type="term" value="C:Golgi apparatus"/>
    <property type="evidence" value="ECO:0007669"/>
    <property type="project" value="TreeGrafter"/>
</dbReference>
<dbReference type="PROSITE" id="PS00379">
    <property type="entry name" value="CDP_ALCOHOL_P_TRANSF"/>
    <property type="match status" value="1"/>
</dbReference>
<organism evidence="20 21">
    <name type="scientific">Rhizophlyctis rosea</name>
    <dbReference type="NCBI Taxonomy" id="64517"/>
    <lineage>
        <taxon>Eukaryota</taxon>
        <taxon>Fungi</taxon>
        <taxon>Fungi incertae sedis</taxon>
        <taxon>Chytridiomycota</taxon>
        <taxon>Chytridiomycota incertae sedis</taxon>
        <taxon>Chytridiomycetes</taxon>
        <taxon>Rhizophlyctidales</taxon>
        <taxon>Rhizophlyctidaceae</taxon>
        <taxon>Rhizophlyctis</taxon>
    </lineage>
</organism>
<keyword evidence="6 16" id="KW-0444">Lipid biosynthesis</keyword>
<evidence type="ECO:0000256" key="15">
    <source>
        <dbReference type="ARBA" id="ARBA00023264"/>
    </source>
</evidence>
<evidence type="ECO:0000256" key="17">
    <source>
        <dbReference type="RuleBase" id="RU003750"/>
    </source>
</evidence>
<evidence type="ECO:0000256" key="5">
    <source>
        <dbReference type="ARBA" id="ARBA00013212"/>
    </source>
</evidence>
<keyword evidence="14 16" id="KW-0594">Phospholipid biosynthesis</keyword>
<feature type="chain" id="PRO_5042065214" description="CDP-diacylglycerol--inositol 3-phosphatidyltransferase" evidence="19">
    <location>
        <begin position="17"/>
        <end position="226"/>
    </location>
</feature>
<keyword evidence="7 16" id="KW-0808">Transferase</keyword>
<evidence type="ECO:0000256" key="18">
    <source>
        <dbReference type="SAM" id="Phobius"/>
    </source>
</evidence>
<evidence type="ECO:0000256" key="3">
    <source>
        <dbReference type="ARBA" id="ARBA00004141"/>
    </source>
</evidence>
<keyword evidence="12 16" id="KW-0443">Lipid metabolism</keyword>
<feature type="signal peptide" evidence="19">
    <location>
        <begin position="1"/>
        <end position="16"/>
    </location>
</feature>
<protein>
    <recommendedName>
        <fullName evidence="5 16">CDP-diacylglycerol--inositol 3-phosphatidyltransferase</fullName>
        <ecNumber evidence="5 16">2.7.8.11</ecNumber>
    </recommendedName>
</protein>
<evidence type="ECO:0000256" key="2">
    <source>
        <dbReference type="ARBA" id="ARBA00001946"/>
    </source>
</evidence>
<evidence type="ECO:0000256" key="8">
    <source>
        <dbReference type="ARBA" id="ARBA00022692"/>
    </source>
</evidence>
<dbReference type="InterPro" id="IPR048254">
    <property type="entry name" value="CDP_ALCOHOL_P_TRANSF_CS"/>
</dbReference>
<keyword evidence="19" id="KW-0732">Signal</keyword>
<keyword evidence="9" id="KW-0479">Metal-binding</keyword>
<dbReference type="Gene3D" id="1.20.120.1760">
    <property type="match status" value="1"/>
</dbReference>
<evidence type="ECO:0000256" key="14">
    <source>
        <dbReference type="ARBA" id="ARBA00023209"/>
    </source>
</evidence>
<dbReference type="PANTHER" id="PTHR15362">
    <property type="entry name" value="PHOSPHATIDYLINOSITOL SYNTHASE"/>
    <property type="match status" value="1"/>
</dbReference>
<evidence type="ECO:0000256" key="13">
    <source>
        <dbReference type="ARBA" id="ARBA00023136"/>
    </source>
</evidence>
<evidence type="ECO:0000256" key="7">
    <source>
        <dbReference type="ARBA" id="ARBA00022679"/>
    </source>
</evidence>
<sequence length="226" mass="24275">MPYNAWVAMAFYSVSCILDAVDGHAARYFNQTSSFGAVLDMVTDRSTTACLLVFLSVQNPSMTLLFQSLIALDLSSHYMHMYASLTSGSSSHKKLDKKSNWLLRQYYTNSNVLFLVCAGNELCFIALYLLGQLGKEVDGLKGSAPAALAATHVLDSAATELGKQAAAAGVGAGLQFAKVLLWVTLPVCIFKNVLNVVQLVGASKTLAKADLENRRKLAADKGAKSR</sequence>
<dbReference type="AlphaFoldDB" id="A0AAD5SFI3"/>
<name>A0AAD5SFI3_9FUNG</name>
<dbReference type="InterPro" id="IPR000462">
    <property type="entry name" value="CDP-OH_P_trans"/>
</dbReference>
<keyword evidence="21" id="KW-1185">Reference proteome</keyword>
<evidence type="ECO:0000256" key="9">
    <source>
        <dbReference type="ARBA" id="ARBA00022723"/>
    </source>
</evidence>
<comment type="catalytic activity">
    <reaction evidence="16">
        <text>a CDP-1,2-diacyl-sn-glycerol + myo-inositol = a 1,2-diacyl-sn-glycero-3-phospho-(1D-myo-inositol) + CMP + H(+)</text>
        <dbReference type="Rhea" id="RHEA:11580"/>
        <dbReference type="ChEBI" id="CHEBI:15378"/>
        <dbReference type="ChEBI" id="CHEBI:17268"/>
        <dbReference type="ChEBI" id="CHEBI:57880"/>
        <dbReference type="ChEBI" id="CHEBI:58332"/>
        <dbReference type="ChEBI" id="CHEBI:60377"/>
        <dbReference type="EC" id="2.7.8.11"/>
    </reaction>
</comment>
<comment type="cofactor">
    <cofactor evidence="2">
        <name>Mg(2+)</name>
        <dbReference type="ChEBI" id="CHEBI:18420"/>
    </cofactor>
</comment>
<accession>A0AAD5SFI3</accession>
<dbReference type="PIRSF" id="PIRSF000848">
    <property type="entry name" value="CDP_diag_ino_3_P"/>
    <property type="match status" value="1"/>
</dbReference>
<dbReference type="GO" id="GO:0006661">
    <property type="term" value="P:phosphatidylinositol biosynthetic process"/>
    <property type="evidence" value="ECO:0007669"/>
    <property type="project" value="TreeGrafter"/>
</dbReference>
<gene>
    <name evidence="20" type="ORF">HK097_002428</name>
</gene>
<dbReference type="InterPro" id="IPR043130">
    <property type="entry name" value="CDP-OH_PTrfase_TM_dom"/>
</dbReference>
<dbReference type="GO" id="GO:0003881">
    <property type="term" value="F:CDP-diacylglycerol-inositol 3-phosphatidyltransferase activity"/>
    <property type="evidence" value="ECO:0007669"/>
    <property type="project" value="UniProtKB-UniRule"/>
</dbReference>
<evidence type="ECO:0000256" key="1">
    <source>
        <dbReference type="ARBA" id="ARBA00001936"/>
    </source>
</evidence>
<comment type="cofactor">
    <cofactor evidence="1">
        <name>Mn(2+)</name>
        <dbReference type="ChEBI" id="CHEBI:29035"/>
    </cofactor>
</comment>
<dbReference type="GO" id="GO:0046872">
    <property type="term" value="F:metal ion binding"/>
    <property type="evidence" value="ECO:0007669"/>
    <property type="project" value="UniProtKB-KW"/>
</dbReference>
<evidence type="ECO:0000256" key="10">
    <source>
        <dbReference type="ARBA" id="ARBA00022842"/>
    </source>
</evidence>
<keyword evidence="11 18" id="KW-1133">Transmembrane helix</keyword>
<keyword evidence="8 18" id="KW-0812">Transmembrane</keyword>
<evidence type="ECO:0000256" key="12">
    <source>
        <dbReference type="ARBA" id="ARBA00023098"/>
    </source>
</evidence>
<proteinExistence type="inferred from homology"/>
<evidence type="ECO:0000256" key="19">
    <source>
        <dbReference type="SAM" id="SignalP"/>
    </source>
</evidence>
<comment type="similarity">
    <text evidence="4 16 17">Belongs to the CDP-alcohol phosphatidyltransferase class-I family.</text>
</comment>
<evidence type="ECO:0000256" key="16">
    <source>
        <dbReference type="PIRNR" id="PIRNR000848"/>
    </source>
</evidence>
<evidence type="ECO:0000256" key="4">
    <source>
        <dbReference type="ARBA" id="ARBA00010441"/>
    </source>
</evidence>
<keyword evidence="13 16" id="KW-0472">Membrane</keyword>
<dbReference type="Proteomes" id="UP001212841">
    <property type="component" value="Unassembled WGS sequence"/>
</dbReference>
<dbReference type="PANTHER" id="PTHR15362:SF4">
    <property type="entry name" value="CDP-DIACYLGLYCEROL--INOSITOL 3-PHOSPHATIDYLTRANSFERASE"/>
    <property type="match status" value="1"/>
</dbReference>
<keyword evidence="15 16" id="KW-1208">Phospholipid metabolism</keyword>
<evidence type="ECO:0000256" key="6">
    <source>
        <dbReference type="ARBA" id="ARBA00022516"/>
    </source>
</evidence>
<evidence type="ECO:0000313" key="20">
    <source>
        <dbReference type="EMBL" id="KAJ3054205.1"/>
    </source>
</evidence>
<comment type="caution">
    <text evidence="20">The sequence shown here is derived from an EMBL/GenBank/DDBJ whole genome shotgun (WGS) entry which is preliminary data.</text>
</comment>
<comment type="subcellular location">
    <subcellularLocation>
        <location evidence="3">Membrane</location>
        <topology evidence="3">Multi-pass membrane protein</topology>
    </subcellularLocation>
</comment>
<dbReference type="EC" id="2.7.8.11" evidence="5 16"/>
<evidence type="ECO:0000256" key="11">
    <source>
        <dbReference type="ARBA" id="ARBA00022989"/>
    </source>
</evidence>
<dbReference type="InterPro" id="IPR014387">
    <property type="entry name" value="CDP_diag_ino_3_P_euk"/>
</dbReference>
<reference evidence="20" key="1">
    <citation type="submission" date="2020-05" db="EMBL/GenBank/DDBJ databases">
        <title>Phylogenomic resolution of chytrid fungi.</title>
        <authorList>
            <person name="Stajich J.E."/>
            <person name="Amses K."/>
            <person name="Simmons R."/>
            <person name="Seto K."/>
            <person name="Myers J."/>
            <person name="Bonds A."/>
            <person name="Quandt C.A."/>
            <person name="Barry K."/>
            <person name="Liu P."/>
            <person name="Grigoriev I."/>
            <person name="Longcore J.E."/>
            <person name="James T.Y."/>
        </authorList>
    </citation>
    <scope>NUCLEOTIDE SEQUENCE</scope>
    <source>
        <strain evidence="20">JEL0318</strain>
    </source>
</reference>
<dbReference type="GO" id="GO:0016020">
    <property type="term" value="C:membrane"/>
    <property type="evidence" value="ECO:0007669"/>
    <property type="project" value="UniProtKB-SubCell"/>
</dbReference>
<feature type="transmembrane region" description="Helical" evidence="18">
    <location>
        <begin position="112"/>
        <end position="131"/>
    </location>
</feature>